<dbReference type="Gene3D" id="2.80.10.50">
    <property type="match status" value="1"/>
</dbReference>
<dbReference type="SUPFAM" id="SSF51445">
    <property type="entry name" value="(Trans)glycosidases"/>
    <property type="match status" value="1"/>
</dbReference>
<dbReference type="AlphaFoldDB" id="A0A919PW67"/>
<dbReference type="InterPro" id="IPR033452">
    <property type="entry name" value="GH30_C"/>
</dbReference>
<evidence type="ECO:0000256" key="2">
    <source>
        <dbReference type="ARBA" id="ARBA00022729"/>
    </source>
</evidence>
<dbReference type="InterPro" id="IPR000772">
    <property type="entry name" value="Ricin_B_lectin"/>
</dbReference>
<dbReference type="InterPro" id="IPR017853">
    <property type="entry name" value="GH"/>
</dbReference>
<dbReference type="PROSITE" id="PS50231">
    <property type="entry name" value="RICIN_B_LECTIN"/>
    <property type="match status" value="1"/>
</dbReference>
<dbReference type="InterPro" id="IPR035992">
    <property type="entry name" value="Ricin_B-like_lectins"/>
</dbReference>
<sequence>MTHPGSRKRLLATCAAGALLAAGTAYVVTQASPALAATNASVWLTTPDRANQLTRKADVAFGTAGSGSTITVNPNTTYQSMVGFGASFTDSSANLIYNSSARNTVMNALFNPSSGIGLSFLRQPLGASDFSLNFYTYDDGAADPNLTRFSVAHDQAYILPLLTQARSLNPSLSTMVVPWSAPAWMKTNNNLVGGSLSTSYEATFANYLVKSVQAYQAAGVPVQYLSVQNEPQFSPPGYPGMLMSPSQQAAIINNLAPKLSAAGLGTKILAWDHNWDNTSFPQQVLAATGNNTAGTAWHCYGGDPSGQSTVRNAYPNKDIFFTECSGVESGNTFADSLLWQGRNLAIGATRNWAKTVTTWNLALNPSHGPVIGSCTNCMGVVTVNGGSITYNAEYYVLGHLAKFVKPGAVRIESTGYGQGGIENVAFRNPDGSIVLVAVNSGGAQNFQVSFGGSSFGYNLPGGSMATFTWPGGPVTPTSQPPVTSQPPATSIDPSKWYQVINTNSGKCLDDAGWGTANGTALQQWTCGAAAATNQQWQFRPTSNGYYQVVNRFAPNLVWDVNGGAGATGDGAQVHLWGYGGGTNQQWLPASLSGGAFRFTARNSAKCLDVRDVSTADGGLLQQWACTGGVAQSFRLVAVG</sequence>
<feature type="chain" id="PRO_5038008546" evidence="5">
    <location>
        <begin position="37"/>
        <end position="639"/>
    </location>
</feature>
<comment type="similarity">
    <text evidence="1 4">Belongs to the glycosyl hydrolase 30 family.</text>
</comment>
<evidence type="ECO:0000256" key="1">
    <source>
        <dbReference type="ARBA" id="ARBA00005382"/>
    </source>
</evidence>
<keyword evidence="3 4" id="KW-0378">Hydrolase</keyword>
<comment type="caution">
    <text evidence="7">The sequence shown here is derived from an EMBL/GenBank/DDBJ whole genome shotgun (WGS) entry which is preliminary data.</text>
</comment>
<protein>
    <submittedName>
        <fullName evidence="7">Glucosylceramidase</fullName>
    </submittedName>
</protein>
<dbReference type="Pfam" id="PF02055">
    <property type="entry name" value="Glyco_hydro_30"/>
    <property type="match status" value="1"/>
</dbReference>
<evidence type="ECO:0000256" key="3">
    <source>
        <dbReference type="ARBA" id="ARBA00022801"/>
    </source>
</evidence>
<proteinExistence type="inferred from homology"/>
<dbReference type="GO" id="GO:0004348">
    <property type="term" value="F:glucosylceramidase activity"/>
    <property type="evidence" value="ECO:0007669"/>
    <property type="project" value="InterPro"/>
</dbReference>
<reference evidence="7" key="1">
    <citation type="submission" date="2021-01" db="EMBL/GenBank/DDBJ databases">
        <title>Whole genome shotgun sequence of Dactylosporangium siamense NBRC 106093.</title>
        <authorList>
            <person name="Komaki H."/>
            <person name="Tamura T."/>
        </authorList>
    </citation>
    <scope>NUCLEOTIDE SEQUENCE</scope>
    <source>
        <strain evidence="7">NBRC 106093</strain>
    </source>
</reference>
<feature type="domain" description="Ricin B lectin" evidence="6">
    <location>
        <begin position="495"/>
        <end position="636"/>
    </location>
</feature>
<evidence type="ECO:0000256" key="5">
    <source>
        <dbReference type="SAM" id="SignalP"/>
    </source>
</evidence>
<dbReference type="PANTHER" id="PTHR11069">
    <property type="entry name" value="GLUCOSYLCERAMIDASE"/>
    <property type="match status" value="1"/>
</dbReference>
<keyword evidence="4" id="KW-0326">Glycosidase</keyword>
<dbReference type="InterPro" id="IPR001139">
    <property type="entry name" value="Glyco_hydro_30"/>
</dbReference>
<gene>
    <name evidence="7" type="primary">srfJ_3</name>
    <name evidence="7" type="ORF">Dsi01nite_099710</name>
</gene>
<dbReference type="InterPro" id="IPR013780">
    <property type="entry name" value="Glyco_hydro_b"/>
</dbReference>
<keyword evidence="2 5" id="KW-0732">Signal</keyword>
<evidence type="ECO:0000313" key="8">
    <source>
        <dbReference type="Proteomes" id="UP000660611"/>
    </source>
</evidence>
<dbReference type="InterPro" id="IPR006311">
    <property type="entry name" value="TAT_signal"/>
</dbReference>
<dbReference type="InterPro" id="IPR033453">
    <property type="entry name" value="Glyco_hydro_30_TIM-barrel"/>
</dbReference>
<dbReference type="SUPFAM" id="SSF51011">
    <property type="entry name" value="Glycosyl hydrolase domain"/>
    <property type="match status" value="1"/>
</dbReference>
<organism evidence="7 8">
    <name type="scientific">Dactylosporangium siamense</name>
    <dbReference type="NCBI Taxonomy" id="685454"/>
    <lineage>
        <taxon>Bacteria</taxon>
        <taxon>Bacillati</taxon>
        <taxon>Actinomycetota</taxon>
        <taxon>Actinomycetes</taxon>
        <taxon>Micromonosporales</taxon>
        <taxon>Micromonosporaceae</taxon>
        <taxon>Dactylosporangium</taxon>
    </lineage>
</organism>
<accession>A0A919PW67</accession>
<name>A0A919PW67_9ACTN</name>
<dbReference type="RefSeq" id="WP_203853533.1">
    <property type="nucleotide sequence ID" value="NZ_BAAAVW010000034.1"/>
</dbReference>
<evidence type="ECO:0000313" key="7">
    <source>
        <dbReference type="EMBL" id="GIG51930.1"/>
    </source>
</evidence>
<evidence type="ECO:0000259" key="6">
    <source>
        <dbReference type="SMART" id="SM00458"/>
    </source>
</evidence>
<dbReference type="PROSITE" id="PS51318">
    <property type="entry name" value="TAT"/>
    <property type="match status" value="1"/>
</dbReference>
<dbReference type="PRINTS" id="PR00843">
    <property type="entry name" value="GLHYDRLASE30"/>
</dbReference>
<dbReference type="Pfam" id="PF14200">
    <property type="entry name" value="RicinB_lectin_2"/>
    <property type="match status" value="2"/>
</dbReference>
<dbReference type="Pfam" id="PF17189">
    <property type="entry name" value="Glyco_hydro_30C"/>
    <property type="match status" value="1"/>
</dbReference>
<feature type="signal peptide" evidence="5">
    <location>
        <begin position="1"/>
        <end position="36"/>
    </location>
</feature>
<dbReference type="Proteomes" id="UP000660611">
    <property type="component" value="Unassembled WGS sequence"/>
</dbReference>
<dbReference type="SUPFAM" id="SSF50370">
    <property type="entry name" value="Ricin B-like lectins"/>
    <property type="match status" value="1"/>
</dbReference>
<evidence type="ECO:0000256" key="4">
    <source>
        <dbReference type="RuleBase" id="RU361188"/>
    </source>
</evidence>
<keyword evidence="8" id="KW-1185">Reference proteome</keyword>
<dbReference type="PANTHER" id="PTHR11069:SF23">
    <property type="entry name" value="LYSOSOMAL ACID GLUCOSYLCERAMIDASE"/>
    <property type="match status" value="1"/>
</dbReference>
<dbReference type="EMBL" id="BONQ01000166">
    <property type="protein sequence ID" value="GIG51930.1"/>
    <property type="molecule type" value="Genomic_DNA"/>
</dbReference>
<dbReference type="SMART" id="SM00458">
    <property type="entry name" value="RICIN"/>
    <property type="match status" value="1"/>
</dbReference>
<dbReference type="GO" id="GO:0006680">
    <property type="term" value="P:glucosylceramide catabolic process"/>
    <property type="evidence" value="ECO:0007669"/>
    <property type="project" value="TreeGrafter"/>
</dbReference>
<dbReference type="GO" id="GO:0016020">
    <property type="term" value="C:membrane"/>
    <property type="evidence" value="ECO:0007669"/>
    <property type="project" value="GOC"/>
</dbReference>
<dbReference type="Gene3D" id="2.60.40.1180">
    <property type="entry name" value="Golgi alpha-mannosidase II"/>
    <property type="match status" value="1"/>
</dbReference>
<dbReference type="Gene3D" id="3.20.20.80">
    <property type="entry name" value="Glycosidases"/>
    <property type="match status" value="1"/>
</dbReference>